<reference evidence="10 11" key="1">
    <citation type="journal article" date="2016" name="Genome Biol. Evol.">
        <title>Comparative Genomic Analyses of the Moraxella catarrhalis Serosensitive and Seroresistant Lineages Demonstrate Their Independent Evolution.</title>
        <authorList>
            <person name="Earl J.P."/>
            <person name="de Vries S.P."/>
            <person name="Ahmed A."/>
            <person name="Powell E."/>
            <person name="Schultz M.P."/>
            <person name="Hermans P.W."/>
            <person name="Hill D.J."/>
            <person name="Zhou Z."/>
            <person name="Constantinidou C.I."/>
            <person name="Hu F.Z."/>
            <person name="Bootsma H.J."/>
            <person name="Ehrlich G.D."/>
        </authorList>
    </citation>
    <scope>NUCLEOTIDE SEQUENCE [LARGE SCALE GENOMIC DNA]</scope>
    <source>
        <strain evidence="10 11">Z7542</strain>
    </source>
</reference>
<dbReference type="SUPFAM" id="SSF56300">
    <property type="entry name" value="Metallo-dependent phosphatases"/>
    <property type="match status" value="1"/>
</dbReference>
<comment type="similarity">
    <text evidence="2">Belongs to the Ap4A hydrolase family.</text>
</comment>
<sequence>MNTEQKHYRHHYVIGDLQGCFGAFNELLSALNFGETQDKLWLAGDIVARGEDSLATLREVKRLSDIGALTTVLGNHDITLIATWRGVLTPKPKDKTLPIFEAPDCDELLNWLRQQPLLVFPDDKTVLTHAGIPPNWSITEAAGYAKELEKQLSGSLRQLDRLLPNLYSKKSEAWSDDLNGYQRMRAIANYFTRMRLCTQSGRLEFSFKKSLKDDMPMDFRPWFSWFAVRERRILFGHWAALNAEVATKFVRALDGGCVWGGKLVAYRLSDGAVISVGAHCP</sequence>
<evidence type="ECO:0000313" key="10">
    <source>
        <dbReference type="EMBL" id="OAU94567.1"/>
    </source>
</evidence>
<evidence type="ECO:0000256" key="6">
    <source>
        <dbReference type="ARBA" id="ARBA00032248"/>
    </source>
</evidence>
<evidence type="ECO:0000256" key="3">
    <source>
        <dbReference type="ARBA" id="ARBA00012506"/>
    </source>
</evidence>
<protein>
    <recommendedName>
        <fullName evidence="3">bis(5'-nucleosyl)-tetraphosphatase (symmetrical)</fullName>
        <ecNumber evidence="3">3.6.1.41</ecNumber>
    </recommendedName>
    <alternativeName>
        <fullName evidence="6">Ap4A hydrolase</fullName>
    </alternativeName>
    <alternativeName>
        <fullName evidence="5">Diadenosine 5',5'''-P1,P4-tetraphosphate pyrophosphohydrolase</fullName>
    </alternativeName>
    <alternativeName>
        <fullName evidence="7">Diadenosine tetraphosphatase</fullName>
    </alternativeName>
</protein>
<evidence type="ECO:0000313" key="11">
    <source>
        <dbReference type="Proteomes" id="UP000078228"/>
    </source>
</evidence>
<dbReference type="NCBIfam" id="NF001204">
    <property type="entry name" value="PRK00166.1"/>
    <property type="match status" value="1"/>
</dbReference>
<dbReference type="InterPro" id="IPR004617">
    <property type="entry name" value="ApaH"/>
</dbReference>
<dbReference type="eggNOG" id="COG0639">
    <property type="taxonomic scope" value="Bacteria"/>
</dbReference>
<dbReference type="PANTHER" id="PTHR40942:SF4">
    <property type="entry name" value="CYTOCHROME C5"/>
    <property type="match status" value="1"/>
</dbReference>
<dbReference type="AlphaFoldDB" id="A0A198UH68"/>
<comment type="catalytic activity">
    <reaction evidence="8">
        <text>P(1),P(4)-bis(5'-adenosyl) tetraphosphate + H2O = 2 ADP + 2 H(+)</text>
        <dbReference type="Rhea" id="RHEA:24252"/>
        <dbReference type="ChEBI" id="CHEBI:15377"/>
        <dbReference type="ChEBI" id="CHEBI:15378"/>
        <dbReference type="ChEBI" id="CHEBI:58141"/>
        <dbReference type="ChEBI" id="CHEBI:456216"/>
        <dbReference type="EC" id="3.6.1.41"/>
    </reaction>
</comment>
<evidence type="ECO:0000256" key="4">
    <source>
        <dbReference type="ARBA" id="ARBA00022801"/>
    </source>
</evidence>
<dbReference type="OrthoDB" id="9807890at2"/>
<dbReference type="PATRIC" id="fig|480.237.peg.2028"/>
<name>A0A198UH68_MORCA</name>
<comment type="function">
    <text evidence="1">Hydrolyzes diadenosine 5',5'''-P1,P4-tetraphosphate to yield ADP.</text>
</comment>
<dbReference type="NCBIfam" id="TIGR00668">
    <property type="entry name" value="apaH"/>
    <property type="match status" value="1"/>
</dbReference>
<evidence type="ECO:0000259" key="9">
    <source>
        <dbReference type="Pfam" id="PF00149"/>
    </source>
</evidence>
<evidence type="ECO:0000256" key="2">
    <source>
        <dbReference type="ARBA" id="ARBA00005419"/>
    </source>
</evidence>
<dbReference type="EMBL" id="LXHC01000028">
    <property type="protein sequence ID" value="OAU94567.1"/>
    <property type="molecule type" value="Genomic_DNA"/>
</dbReference>
<dbReference type="EC" id="3.6.1.41" evidence="3"/>
<evidence type="ECO:0000256" key="1">
    <source>
        <dbReference type="ARBA" id="ARBA00003413"/>
    </source>
</evidence>
<dbReference type="Pfam" id="PF00149">
    <property type="entry name" value="Metallophos"/>
    <property type="match status" value="1"/>
</dbReference>
<proteinExistence type="inferred from homology"/>
<dbReference type="RefSeq" id="WP_064611886.1">
    <property type="nucleotide sequence ID" value="NZ_LXHB01000136.1"/>
</dbReference>
<dbReference type="GO" id="GO:0008803">
    <property type="term" value="F:bis(5'-nucleosyl)-tetraphosphatase (symmetrical) activity"/>
    <property type="evidence" value="ECO:0007669"/>
    <property type="project" value="UniProtKB-EC"/>
</dbReference>
<evidence type="ECO:0000256" key="7">
    <source>
        <dbReference type="ARBA" id="ARBA00033210"/>
    </source>
</evidence>
<dbReference type="InterPro" id="IPR029052">
    <property type="entry name" value="Metallo-depent_PP-like"/>
</dbReference>
<gene>
    <name evidence="10" type="ORF">AO384_1924</name>
</gene>
<dbReference type="Proteomes" id="UP000078228">
    <property type="component" value="Unassembled WGS sequence"/>
</dbReference>
<evidence type="ECO:0000256" key="8">
    <source>
        <dbReference type="ARBA" id="ARBA00049417"/>
    </source>
</evidence>
<dbReference type="Gene3D" id="3.60.21.10">
    <property type="match status" value="1"/>
</dbReference>
<comment type="caution">
    <text evidence="10">The sequence shown here is derived from an EMBL/GenBank/DDBJ whole genome shotgun (WGS) entry which is preliminary data.</text>
</comment>
<dbReference type="PIRSF" id="PIRSF000903">
    <property type="entry name" value="B5n-ttraPtase_sm"/>
    <property type="match status" value="1"/>
</dbReference>
<keyword evidence="4 10" id="KW-0378">Hydrolase</keyword>
<dbReference type="InterPro" id="IPR004843">
    <property type="entry name" value="Calcineurin-like_PHP"/>
</dbReference>
<dbReference type="PANTHER" id="PTHR40942">
    <property type="match status" value="1"/>
</dbReference>
<keyword evidence="11" id="KW-1185">Reference proteome</keyword>
<organism evidence="10 11">
    <name type="scientific">Moraxella catarrhalis</name>
    <name type="common">Branhamella catarrhalis</name>
    <dbReference type="NCBI Taxonomy" id="480"/>
    <lineage>
        <taxon>Bacteria</taxon>
        <taxon>Pseudomonadati</taxon>
        <taxon>Pseudomonadota</taxon>
        <taxon>Gammaproteobacteria</taxon>
        <taxon>Moraxellales</taxon>
        <taxon>Moraxellaceae</taxon>
        <taxon>Moraxella</taxon>
    </lineage>
</organism>
<evidence type="ECO:0000256" key="5">
    <source>
        <dbReference type="ARBA" id="ARBA00031248"/>
    </source>
</evidence>
<accession>A0A198UH68</accession>
<feature type="domain" description="Calcineurin-like phosphoesterase" evidence="9">
    <location>
        <begin position="13"/>
        <end position="171"/>
    </location>
</feature>